<protein>
    <submittedName>
        <fullName evidence="1">Uncharacterized protein</fullName>
    </submittedName>
</protein>
<name>A0ABY3WXM7_9GAMM</name>
<dbReference type="EMBL" id="CP093379">
    <property type="protein sequence ID" value="UNM95367.1"/>
    <property type="molecule type" value="Genomic_DNA"/>
</dbReference>
<reference evidence="1 2" key="1">
    <citation type="submission" date="2022-03" db="EMBL/GenBank/DDBJ databases">
        <title>Ignatzschineria rhizosphaerae HR5S32.</title>
        <authorList>
            <person name="Sun J.Q."/>
            <person name="Feng J.Y."/>
        </authorList>
    </citation>
    <scope>NUCLEOTIDE SEQUENCE [LARGE SCALE GENOMIC DNA]</scope>
    <source>
        <strain evidence="1 2">HR5S32</strain>
    </source>
</reference>
<gene>
    <name evidence="1" type="ORF">MMG00_09015</name>
</gene>
<keyword evidence="2" id="KW-1185">Reference proteome</keyword>
<evidence type="ECO:0000313" key="2">
    <source>
        <dbReference type="Proteomes" id="UP000829542"/>
    </source>
</evidence>
<dbReference type="RefSeq" id="WP_242147548.1">
    <property type="nucleotide sequence ID" value="NZ_CP093379.1"/>
</dbReference>
<sequence>MINHMIYIDDTDARATDSYLEWLSNTYNHKVLFEIDDVEEEIEVPFSVHNDLFMEYSKASWDYFLNEELPEEVELYSPVVTRQNRLLLNDPNYQAGAFQTTKKKLFRAQDYIKEYLQEFSDSDIKIILDKRAYQDYVPYKIALTKVDSVQGEKFKSHLVNLQNDINAWFQLTDPKAVMDQKDQLFGMKSITEFHKMRQEYHEQFTITEDGREKMDYSFNAAYNELHDQTSVTFGNTSGSISILNFFVVD</sequence>
<evidence type="ECO:0000313" key="1">
    <source>
        <dbReference type="EMBL" id="UNM95367.1"/>
    </source>
</evidence>
<proteinExistence type="predicted"/>
<organism evidence="1 2">
    <name type="scientific">Ignatzschineria rhizosphaerae</name>
    <dbReference type="NCBI Taxonomy" id="2923279"/>
    <lineage>
        <taxon>Bacteria</taxon>
        <taxon>Pseudomonadati</taxon>
        <taxon>Pseudomonadota</taxon>
        <taxon>Gammaproteobacteria</taxon>
        <taxon>Cardiobacteriales</taxon>
        <taxon>Ignatzschineriaceae</taxon>
        <taxon>Ignatzschineria</taxon>
    </lineage>
</organism>
<dbReference type="Proteomes" id="UP000829542">
    <property type="component" value="Chromosome"/>
</dbReference>
<accession>A0ABY3WXM7</accession>